<proteinExistence type="inferred from homology"/>
<dbReference type="Gene3D" id="3.40.630.190">
    <property type="entry name" value="LCP protein"/>
    <property type="match status" value="1"/>
</dbReference>
<dbReference type="InterPro" id="IPR050922">
    <property type="entry name" value="LytR/CpsA/Psr_CW_biosynth"/>
</dbReference>
<organism evidence="7 8">
    <name type="scientific">Caldibacillus thermoamylovorans</name>
    <dbReference type="NCBI Taxonomy" id="35841"/>
    <lineage>
        <taxon>Bacteria</taxon>
        <taxon>Bacillati</taxon>
        <taxon>Bacillota</taxon>
        <taxon>Bacilli</taxon>
        <taxon>Bacillales</taxon>
        <taxon>Bacillaceae</taxon>
        <taxon>Caldibacillus</taxon>
    </lineage>
</organism>
<dbReference type="GO" id="GO:0071555">
    <property type="term" value="P:cell wall organization"/>
    <property type="evidence" value="ECO:0007669"/>
    <property type="project" value="UniProtKB-KW"/>
</dbReference>
<evidence type="ECO:0000256" key="4">
    <source>
        <dbReference type="ARBA" id="ARBA00022989"/>
    </source>
</evidence>
<dbReference type="PANTHER" id="PTHR33392">
    <property type="entry name" value="POLYISOPRENYL-TEICHOIC ACID--PEPTIDOGLYCAN TEICHOIC ACID TRANSFERASE TAGU"/>
    <property type="match status" value="1"/>
</dbReference>
<keyword evidence="5" id="KW-0472">Membrane</keyword>
<dbReference type="EMBL" id="CCRF01000098">
    <property type="protein sequence ID" value="CEE03041.1"/>
    <property type="molecule type" value="Genomic_DNA"/>
</dbReference>
<evidence type="ECO:0000256" key="5">
    <source>
        <dbReference type="SAM" id="Phobius"/>
    </source>
</evidence>
<dbReference type="Pfam" id="PF03816">
    <property type="entry name" value="LytR_cpsA_psr"/>
    <property type="match status" value="1"/>
</dbReference>
<protein>
    <submittedName>
        <fullName evidence="7">Membrane-bound transcriptional regulator LytR</fullName>
    </submittedName>
</protein>
<gene>
    <name evidence="7" type="ORF">BT1A1_3259</name>
</gene>
<dbReference type="InterPro" id="IPR004474">
    <property type="entry name" value="LytR_CpsA_psr"/>
</dbReference>
<dbReference type="NCBIfam" id="TIGR00350">
    <property type="entry name" value="lytR_cpsA_psr"/>
    <property type="match status" value="1"/>
</dbReference>
<comment type="similarity">
    <text evidence="1">Belongs to the LytR/CpsA/Psr (LCP) family.</text>
</comment>
<feature type="transmembrane region" description="Helical" evidence="5">
    <location>
        <begin position="21"/>
        <end position="42"/>
    </location>
</feature>
<evidence type="ECO:0000256" key="3">
    <source>
        <dbReference type="ARBA" id="ARBA00022968"/>
    </source>
</evidence>
<evidence type="ECO:0000259" key="6">
    <source>
        <dbReference type="Pfam" id="PF03816"/>
    </source>
</evidence>
<evidence type="ECO:0000313" key="8">
    <source>
        <dbReference type="Proteomes" id="UP000040576"/>
    </source>
</evidence>
<evidence type="ECO:0000313" key="7">
    <source>
        <dbReference type="EMBL" id="CEE03041.1"/>
    </source>
</evidence>
<sequence>MVQETRVKTKKHKRKLRKWPKIVGTLLLIMIISVVGYVYSIYGHAKETVDKKMSKNIESIDTSEVKEKLDSNELLNILLLGVDERAEDGGRSDSIMVLSLNPKQEKTTIVSIPRDTLAKIAGKGIETKINHAYAYGGVDMSVATVENLLDIDLDYYVELNMEGLADLIDAIGGVTVNNELEWVDEGFYKPGYHWKEGEIKLDGAKALGYVRMRHLDPQGDFGRTERQRKVINAIIDKGKSMGTVTKLNDVIDVLGDNLQTNMSFNDMKSLLLGYMDVTKNIESYMLQGENAKIKGVYYYEIPDKELEKVHDMLLGVDTADTAALSDSTVDDTK</sequence>
<dbReference type="PANTHER" id="PTHR33392:SF6">
    <property type="entry name" value="POLYISOPRENYL-TEICHOIC ACID--PEPTIDOGLYCAN TEICHOIC ACID TRANSFERASE TAGU"/>
    <property type="match status" value="1"/>
</dbReference>
<evidence type="ECO:0000256" key="1">
    <source>
        <dbReference type="ARBA" id="ARBA00006068"/>
    </source>
</evidence>
<dbReference type="AlphaFoldDB" id="A0A090IY69"/>
<feature type="domain" description="Cell envelope-related transcriptional attenuator" evidence="6">
    <location>
        <begin position="91"/>
        <end position="239"/>
    </location>
</feature>
<keyword evidence="2 5" id="KW-0812">Transmembrane</keyword>
<name>A0A090IY69_9BACI</name>
<keyword evidence="8" id="KW-1185">Reference proteome</keyword>
<reference evidence="7 8" key="1">
    <citation type="submission" date="2014-07" db="EMBL/GenBank/DDBJ databases">
        <authorList>
            <person name="Wibberg Daniel"/>
        </authorList>
    </citation>
    <scope>NUCLEOTIDE SEQUENCE [LARGE SCALE GENOMIC DNA]</scope>
</reference>
<evidence type="ECO:0000256" key="2">
    <source>
        <dbReference type="ARBA" id="ARBA00022692"/>
    </source>
</evidence>
<accession>A0A090IY69</accession>
<keyword evidence="3" id="KW-0735">Signal-anchor</keyword>
<keyword evidence="4 5" id="KW-1133">Transmembrane helix</keyword>
<dbReference type="Proteomes" id="UP000040576">
    <property type="component" value="Unassembled WGS sequence"/>
</dbReference>
<dbReference type="RefSeq" id="WP_051989194.1">
    <property type="nucleotide sequence ID" value="NZ_CCRF01000098.1"/>
</dbReference>